<dbReference type="Gene3D" id="2.170.16.10">
    <property type="entry name" value="Hedgehog/Intein (Hint) domain"/>
    <property type="match status" value="1"/>
</dbReference>
<sequence length="2034" mass="219086">MRRVHLLARTRWIAGFSALLLVGTLAPPADVPAHADPGDVPQVTAGQAPQQRGVPAGAASEVALAENQRPPVVPPLVEAGGRAERVGKAAVARAAAAAPDAAFTDVLLRPGFVVGDTSLVTYFNLKDDAFESWRVDLYDSESQTRQQSVVLGRDKLGNDGCGELRSYCKSLGAAEGWQLDATKSYFVTITGLYPDGEVPSANSESAQPRTTVDPPAIPDRQAAGCGCSVALGMTDAGQAVRAIGVNTGTGGFTLSENDLVMESFGVPFSSGRAYSSLNTGASALGPGWAWVYDLKVIATADGALVRAEDGSDTLFKASGDGFVRPPGVRSTLRRTADGWTLTTRDNIVFTFDAQGRLSSVLDPRQAGLRFAHTDASITVTDASGRTAVARLAGGLIQSITLPDGRKTQYFYTDGLLTKVIDAAGEIWQYRYSAARLLTQVVDPRKVVTLTNEYGSTGRVSRQLDALGAATTFEWNATKQEAKTTDADNVVVWDGYKGNVLLYSQRGNGDTNNHRYDGTLNRSLVVNGNQNQHESQYDAAGNLIEQFAPGRKFSEKTQYDARNNPTTHVDADGQTWKDEYNQFDELVKSTDPEGHSITYTYDDRGVPLTVTDQRGKVSRYENIPNGQPNAGLTKAAISPEGRRVEYGYDKVGRQTIVVDPRGTVAGAKPESYTTRTVYDNLDRVVAVYSPGKRNPDTSEYDAAGRLKKTTTPGGVSVSYAYLDNGLPKATYEARRTLLYTYTAAGRRLTAAVDMKHEADLVTSWTYNVKGLVASVTSPRGNVPGANKADFTTTYKYDNNDNLIQMRRPYPGGQVVVKDYKVDDLDRSVETVDEFGKSSTSTRANSGLVTGTKDALGRTTAMSYDKAGRQTGITDSGGVETKTEYDEAGNKIKQISPTGGVTTYTYTDDGLMASVTEPRGNVEGADKERFTAHFEYDLAGNAVRSIDALDNVTTTKFDALNRPVSTTDANGHTTRYTYTDDDQPRTVTAPNAEFDADDPEEESTLYTYGEDGSLASVTDPRGNRTTVYYDEAGRLIRSTDPLGRNTYAKYDADSNRVHTLTLGEDEELDDLDAKEYAKRTVVDEYDIVNRLAKRTNGTGGPVYTWGYDAKDRTTSYGDPAGVREIVYDDEDQIRSVTRKEAGRADETFGYDYDARGNVTKRQYPDGTSVSYGYDAASRITSLSAGGATWGFGYDVAGRRTTTTLPQATGLTEKRVYDDAGRLTSIGTERTGEAVPGVQDPVSKYDLTLDKVGNPSRVVTTRGGVAESVAYAYDEADQVTSACYGVASCTDKTVKPVGRIDYKYDLAGNRTEQVRSGTAGNDVTEYEYDDADQLVEEEVEGPSHERETEYRYDARGNQIKAGGDKFEYNLDNTLAKATLASGQSTTFAYDARGLRLSSTTAFQAQTSTQRWSWDVAGTLPQIAIDTVEQGGAVTEKRGFTYGPDDEPLALLDPASGVHSYTHDWLGGTANLLTPSGTVEQGYDYDPFGRPRVGPTLAGQQLPEQSVENPLQFTGQYQDSTSGDGNYYLRARNYDPGTGRFGSRDPMPTGPGATSAYTYASNNPVAYTDPTGMVPDAGPTTSATTPAATTGPSPEEIAKANQLQSKSTLDVILEAGGQILMEFLGINDILNCLKGDLVACVSMVVGALPWGKIFKAKKIAEAIYKAGKAVVTFFQELKWAKAILKGAEDAARAAKEAAAAAAKAAAEKAAAAKEAAERAAKRAAAETQAKAKAAAAKAKAKTKKDAGDGAACPMSHSFVAGTAVLLADGTSKPIEKVEPGDTVRATDPETGETEAEQVTHTIRTDDDKQFVDVTVTEADGSSSTITTTEHHPFWSETRKQWVDAGDLREGELLRTAAGTYVQLSAVRSYDHKEITYDLTVDGPHTYYVLAGAASVLVHNCQVDYGSTDLSQQVIQKRLQIGKKNGNGAAARIEDANGNVRYEVAFASKGRKNHAEQKLLRVKLNKGETIKEIYSERRACTGSNSCRDDLANLGIHHSWSYPWEKSGTAMATSTNNALNSKIGQVFRDAASGNWTRPWE</sequence>
<dbReference type="EMBL" id="BOMI01000165">
    <property type="protein sequence ID" value="GID79255.1"/>
    <property type="molecule type" value="Genomic_DNA"/>
</dbReference>
<feature type="compositionally biased region" description="Basic and acidic residues" evidence="3">
    <location>
        <begin position="1769"/>
        <end position="1783"/>
    </location>
</feature>
<dbReference type="InterPro" id="IPR050708">
    <property type="entry name" value="T6SS_VgrG/RHS"/>
</dbReference>
<feature type="region of interest" description="Disordered" evidence="3">
    <location>
        <begin position="1564"/>
        <end position="1590"/>
    </location>
</feature>
<feature type="region of interest" description="Disordered" evidence="3">
    <location>
        <begin position="966"/>
        <end position="1001"/>
    </location>
</feature>
<feature type="compositionally biased region" description="Low complexity" evidence="3">
    <location>
        <begin position="1573"/>
        <end position="1590"/>
    </location>
</feature>
<dbReference type="CDD" id="cd00081">
    <property type="entry name" value="Hint"/>
    <property type="match status" value="1"/>
</dbReference>
<keyword evidence="2" id="KW-0175">Coiled coil</keyword>
<evidence type="ECO:0000256" key="2">
    <source>
        <dbReference type="SAM" id="Coils"/>
    </source>
</evidence>
<dbReference type="Pfam" id="PF05593">
    <property type="entry name" value="RHS_repeat"/>
    <property type="match status" value="4"/>
</dbReference>
<dbReference type="InterPro" id="IPR036844">
    <property type="entry name" value="Hint_dom_sf"/>
</dbReference>
<feature type="signal peptide" evidence="4">
    <location>
        <begin position="1"/>
        <end position="35"/>
    </location>
</feature>
<dbReference type="NCBIfam" id="TIGR03696">
    <property type="entry name" value="Rhs_assc_core"/>
    <property type="match status" value="1"/>
</dbReference>
<dbReference type="PROSITE" id="PS50818">
    <property type="entry name" value="INTEIN_C_TER"/>
    <property type="match status" value="1"/>
</dbReference>
<evidence type="ECO:0000256" key="1">
    <source>
        <dbReference type="ARBA" id="ARBA00022737"/>
    </source>
</evidence>
<dbReference type="InterPro" id="IPR045351">
    <property type="entry name" value="DUF6531"/>
</dbReference>
<comment type="caution">
    <text evidence="6">The sequence shown here is derived from an EMBL/GenBank/DDBJ whole genome shotgun (WGS) entry which is preliminary data.</text>
</comment>
<dbReference type="Pfam" id="PF07591">
    <property type="entry name" value="PT-HINT"/>
    <property type="match status" value="1"/>
</dbReference>
<proteinExistence type="predicted"/>
<dbReference type="NCBIfam" id="TIGR01443">
    <property type="entry name" value="intein_Cterm"/>
    <property type="match status" value="1"/>
</dbReference>
<feature type="coiled-coil region" evidence="2">
    <location>
        <begin position="1680"/>
        <end position="1722"/>
    </location>
</feature>
<dbReference type="PANTHER" id="PTHR32305:SF15">
    <property type="entry name" value="PROTEIN RHSA-RELATED"/>
    <property type="match status" value="1"/>
</dbReference>
<dbReference type="Proteomes" id="UP000609879">
    <property type="component" value="Unassembled WGS sequence"/>
</dbReference>
<feature type="chain" id="PRO_5046144110" description="Hint domain-containing protein" evidence="4">
    <location>
        <begin position="36"/>
        <end position="2034"/>
    </location>
</feature>
<dbReference type="Pfam" id="PF20148">
    <property type="entry name" value="DUF6531"/>
    <property type="match status" value="1"/>
</dbReference>
<keyword evidence="7" id="KW-1185">Reference proteome</keyword>
<dbReference type="Gene3D" id="2.180.10.10">
    <property type="entry name" value="RHS repeat-associated core"/>
    <property type="match status" value="4"/>
</dbReference>
<feature type="domain" description="Hint" evidence="5">
    <location>
        <begin position="1751"/>
        <end position="1853"/>
    </location>
</feature>
<protein>
    <recommendedName>
        <fullName evidence="5">Hint domain-containing protein</fullName>
    </recommendedName>
</protein>
<evidence type="ECO:0000256" key="4">
    <source>
        <dbReference type="SAM" id="SignalP"/>
    </source>
</evidence>
<evidence type="ECO:0000256" key="3">
    <source>
        <dbReference type="SAM" id="MobiDB-lite"/>
    </source>
</evidence>
<organism evidence="6 7">
    <name type="scientific">Paractinoplanes deccanensis</name>
    <dbReference type="NCBI Taxonomy" id="113561"/>
    <lineage>
        <taxon>Bacteria</taxon>
        <taxon>Bacillati</taxon>
        <taxon>Actinomycetota</taxon>
        <taxon>Actinomycetes</taxon>
        <taxon>Micromonosporales</taxon>
        <taxon>Micromonosporaceae</taxon>
        <taxon>Paractinoplanes</taxon>
    </lineage>
</organism>
<dbReference type="Pfam" id="PF25023">
    <property type="entry name" value="TEN_YD-shell"/>
    <property type="match status" value="2"/>
</dbReference>
<dbReference type="InterPro" id="IPR006530">
    <property type="entry name" value="YD"/>
</dbReference>
<gene>
    <name evidence="6" type="ORF">Ade02nite_78960</name>
</gene>
<dbReference type="PANTHER" id="PTHR32305">
    <property type="match status" value="1"/>
</dbReference>
<accession>A0ABQ3YH61</accession>
<dbReference type="InterPro" id="IPR031325">
    <property type="entry name" value="RHS_repeat"/>
</dbReference>
<dbReference type="InterPro" id="IPR022385">
    <property type="entry name" value="Rhs_assc_core"/>
</dbReference>
<evidence type="ECO:0000259" key="5">
    <source>
        <dbReference type="SMART" id="SM00306"/>
    </source>
</evidence>
<dbReference type="InterPro" id="IPR030934">
    <property type="entry name" value="Intein_C"/>
</dbReference>
<feature type="region of interest" description="Disordered" evidence="3">
    <location>
        <begin position="32"/>
        <end position="52"/>
    </location>
</feature>
<dbReference type="NCBIfam" id="TIGR01643">
    <property type="entry name" value="YD_repeat_2x"/>
    <property type="match status" value="8"/>
</dbReference>
<dbReference type="InterPro" id="IPR003587">
    <property type="entry name" value="Hint_dom_N"/>
</dbReference>
<feature type="region of interest" description="Disordered" evidence="3">
    <location>
        <begin position="1769"/>
        <end position="1792"/>
    </location>
</feature>
<keyword evidence="1" id="KW-0677">Repeat</keyword>
<dbReference type="Pfam" id="PF14440">
    <property type="entry name" value="XOO_2897-deam"/>
    <property type="match status" value="1"/>
</dbReference>
<feature type="region of interest" description="Disordered" evidence="3">
    <location>
        <begin position="1532"/>
        <end position="1552"/>
    </location>
</feature>
<reference evidence="6 7" key="1">
    <citation type="submission" date="2021-01" db="EMBL/GenBank/DDBJ databases">
        <title>Whole genome shotgun sequence of Actinoplanes deccanensis NBRC 13994.</title>
        <authorList>
            <person name="Komaki H."/>
            <person name="Tamura T."/>
        </authorList>
    </citation>
    <scope>NUCLEOTIDE SEQUENCE [LARGE SCALE GENOMIC DNA]</scope>
    <source>
        <strain evidence="6 7">NBRC 13994</strain>
    </source>
</reference>
<feature type="compositionally biased region" description="Low complexity" evidence="3">
    <location>
        <begin position="32"/>
        <end position="41"/>
    </location>
</feature>
<feature type="compositionally biased region" description="Polar residues" evidence="3">
    <location>
        <begin position="966"/>
        <end position="975"/>
    </location>
</feature>
<evidence type="ECO:0000313" key="7">
    <source>
        <dbReference type="Proteomes" id="UP000609879"/>
    </source>
</evidence>
<dbReference type="SMART" id="SM00306">
    <property type="entry name" value="HintN"/>
    <property type="match status" value="1"/>
</dbReference>
<dbReference type="InterPro" id="IPR032722">
    <property type="entry name" value="Deaminase_XOO_2897"/>
</dbReference>
<feature type="compositionally biased region" description="Acidic residues" evidence="3">
    <location>
        <begin position="992"/>
        <end position="1001"/>
    </location>
</feature>
<evidence type="ECO:0000313" key="6">
    <source>
        <dbReference type="EMBL" id="GID79255.1"/>
    </source>
</evidence>
<dbReference type="SUPFAM" id="SSF51294">
    <property type="entry name" value="Hedgehog/intein (Hint) domain"/>
    <property type="match status" value="1"/>
</dbReference>
<name>A0ABQ3YH61_9ACTN</name>
<keyword evidence="4" id="KW-0732">Signal</keyword>
<dbReference type="InterPro" id="IPR056823">
    <property type="entry name" value="TEN-like_YD-shell"/>
</dbReference>